<keyword evidence="7" id="KW-1185">Reference proteome</keyword>
<dbReference type="PRINTS" id="PR00260">
    <property type="entry name" value="CHEMTRNSDUCR"/>
</dbReference>
<name>A0ABU5DGC3_9BURK</name>
<evidence type="ECO:0000259" key="5">
    <source>
        <dbReference type="PROSITE" id="PS50111"/>
    </source>
</evidence>
<evidence type="ECO:0000256" key="4">
    <source>
        <dbReference type="SAM" id="Phobius"/>
    </source>
</evidence>
<proteinExistence type="inferred from homology"/>
<protein>
    <submittedName>
        <fullName evidence="6">Methyl-accepting chemotaxis protein</fullName>
    </submittedName>
</protein>
<dbReference type="InterPro" id="IPR051310">
    <property type="entry name" value="MCP_chemotaxis"/>
</dbReference>
<comment type="caution">
    <text evidence="6">The sequence shown here is derived from an EMBL/GenBank/DDBJ whole genome shotgun (WGS) entry which is preliminary data.</text>
</comment>
<dbReference type="CDD" id="cd11386">
    <property type="entry name" value="MCP_signal"/>
    <property type="match status" value="1"/>
</dbReference>
<dbReference type="SMART" id="SM00283">
    <property type="entry name" value="MA"/>
    <property type="match status" value="1"/>
</dbReference>
<feature type="domain" description="Methyl-accepting transducer" evidence="5">
    <location>
        <begin position="179"/>
        <end position="408"/>
    </location>
</feature>
<dbReference type="PANTHER" id="PTHR43531:SF14">
    <property type="entry name" value="METHYL-ACCEPTING CHEMOTAXIS PROTEIN I-RELATED"/>
    <property type="match status" value="1"/>
</dbReference>
<dbReference type="RefSeq" id="WP_320423241.1">
    <property type="nucleotide sequence ID" value="NZ_JAXCLA010000004.1"/>
</dbReference>
<dbReference type="PROSITE" id="PS50111">
    <property type="entry name" value="CHEMOTAXIS_TRANSDUC_2"/>
    <property type="match status" value="1"/>
</dbReference>
<keyword evidence="1" id="KW-0488">Methylation</keyword>
<dbReference type="InterPro" id="IPR004090">
    <property type="entry name" value="Chemotax_Me-accpt_rcpt"/>
</dbReference>
<dbReference type="InterPro" id="IPR004089">
    <property type="entry name" value="MCPsignal_dom"/>
</dbReference>
<accession>A0ABU5DGC3</accession>
<reference evidence="6 7" key="1">
    <citation type="submission" date="2023-11" db="EMBL/GenBank/DDBJ databases">
        <title>Paucibacter sp. nov., isolated from fresh soil in Korea.</title>
        <authorList>
            <person name="Le N.T.T."/>
        </authorList>
    </citation>
    <scope>NUCLEOTIDE SEQUENCE [LARGE SCALE GENOMIC DNA]</scope>
    <source>
        <strain evidence="6 7">R3-3</strain>
    </source>
</reference>
<keyword evidence="4" id="KW-0812">Transmembrane</keyword>
<evidence type="ECO:0000256" key="3">
    <source>
        <dbReference type="PROSITE-ProRule" id="PRU00284"/>
    </source>
</evidence>
<dbReference type="PANTHER" id="PTHR43531">
    <property type="entry name" value="PROTEIN ICFG"/>
    <property type="match status" value="1"/>
</dbReference>
<gene>
    <name evidence="6" type="ORF">SNE35_12490</name>
</gene>
<dbReference type="SUPFAM" id="SSF58104">
    <property type="entry name" value="Methyl-accepting chemotaxis protein (MCP) signaling domain"/>
    <property type="match status" value="1"/>
</dbReference>
<keyword evidence="4" id="KW-0472">Membrane</keyword>
<evidence type="ECO:0000313" key="7">
    <source>
        <dbReference type="Proteomes" id="UP001285263"/>
    </source>
</evidence>
<evidence type="ECO:0000313" key="6">
    <source>
        <dbReference type="EMBL" id="MDY0745331.1"/>
    </source>
</evidence>
<dbReference type="EMBL" id="JAXCLA010000004">
    <property type="protein sequence ID" value="MDY0745331.1"/>
    <property type="molecule type" value="Genomic_DNA"/>
</dbReference>
<organism evidence="6 7">
    <name type="scientific">Roseateles agri</name>
    <dbReference type="NCBI Taxonomy" id="3098619"/>
    <lineage>
        <taxon>Bacteria</taxon>
        <taxon>Pseudomonadati</taxon>
        <taxon>Pseudomonadota</taxon>
        <taxon>Betaproteobacteria</taxon>
        <taxon>Burkholderiales</taxon>
        <taxon>Sphaerotilaceae</taxon>
        <taxon>Roseateles</taxon>
    </lineage>
</organism>
<comment type="similarity">
    <text evidence="2">Belongs to the methyl-accepting chemotaxis (MCP) protein family.</text>
</comment>
<dbReference type="Pfam" id="PF00015">
    <property type="entry name" value="MCPsignal"/>
    <property type="match status" value="1"/>
</dbReference>
<keyword evidence="4" id="KW-1133">Transmembrane helix</keyword>
<sequence>MMLVLIASALAALAVGQHYGSTGLAAIVAAVLVALHIQLGRGTIELHFGVFVLLGLLLVYRDWRVIVGAAAFFAVHHLAFDRLQAAGMAVYCTPDPDLLRVVMHAAYVVLQTAAEVVLAIGLERAAREAAELVAMVRAVDNDDTINLSIERLPATTATTGALRTVMKRIAGSIDHVGQAAETIATASSQIAMGNVNLSHRTEEQASALQETAATMDQLSTTVQNTAQNARQASDLAHAAADVADRGRAVVDQVVETMHGIDDSSRRIGDIIGVIDGIAFQTNILALNAAVESARAGEMGRGFAVVAGEVRALAQRSAQAAKEIKQLIARNVEQVQAGGEFVGQAGLTMADIVSSIKRVNAIVGEISAATSEQSAGIQQVGIAIGRMDEATQHNAALVEESAAATDSLKAQAQRLMQAMSVFETKETIVPTKKGARDSRPGLESILADGGDNRYALRLATSMPG</sequence>
<dbReference type="Gene3D" id="1.10.287.950">
    <property type="entry name" value="Methyl-accepting chemotaxis protein"/>
    <property type="match status" value="1"/>
</dbReference>
<evidence type="ECO:0000256" key="2">
    <source>
        <dbReference type="ARBA" id="ARBA00029447"/>
    </source>
</evidence>
<feature type="transmembrane region" description="Helical" evidence="4">
    <location>
        <begin position="42"/>
        <end position="60"/>
    </location>
</feature>
<evidence type="ECO:0000256" key="1">
    <source>
        <dbReference type="ARBA" id="ARBA00022481"/>
    </source>
</evidence>
<keyword evidence="3" id="KW-0807">Transducer</keyword>
<dbReference type="Proteomes" id="UP001285263">
    <property type="component" value="Unassembled WGS sequence"/>
</dbReference>